<dbReference type="CDD" id="cd00077">
    <property type="entry name" value="HDc"/>
    <property type="match status" value="1"/>
</dbReference>
<dbReference type="AlphaFoldDB" id="A0A1U7NRB2"/>
<dbReference type="InterPro" id="IPR052020">
    <property type="entry name" value="Cyclic_di-GMP/3'3'-cGAMP_PDE"/>
</dbReference>
<dbReference type="Pfam" id="PF13487">
    <property type="entry name" value="HD_5"/>
    <property type="match status" value="1"/>
</dbReference>
<dbReference type="PROSITE" id="PS51832">
    <property type="entry name" value="HD_GYP"/>
    <property type="match status" value="1"/>
</dbReference>
<evidence type="ECO:0000313" key="3">
    <source>
        <dbReference type="Proteomes" id="UP000186607"/>
    </source>
</evidence>
<dbReference type="STRING" id="249408.BOO71_0014830"/>
<dbReference type="EMBL" id="MSTI01000179">
    <property type="protein sequence ID" value="OLV15459.1"/>
    <property type="molecule type" value="Genomic_DNA"/>
</dbReference>
<evidence type="ECO:0000259" key="1">
    <source>
        <dbReference type="PROSITE" id="PS51832"/>
    </source>
</evidence>
<dbReference type="SMART" id="SM00471">
    <property type="entry name" value="HDc"/>
    <property type="match status" value="1"/>
</dbReference>
<dbReference type="PANTHER" id="PTHR45228:SF8">
    <property type="entry name" value="TWO-COMPONENT RESPONSE REGULATOR-RELATED"/>
    <property type="match status" value="1"/>
</dbReference>
<dbReference type="Proteomes" id="UP000186607">
    <property type="component" value="Unassembled WGS sequence"/>
</dbReference>
<organism evidence="2 3">
    <name type="scientific">Deinococcus marmoris</name>
    <dbReference type="NCBI Taxonomy" id="249408"/>
    <lineage>
        <taxon>Bacteria</taxon>
        <taxon>Thermotogati</taxon>
        <taxon>Deinococcota</taxon>
        <taxon>Deinococci</taxon>
        <taxon>Deinococcales</taxon>
        <taxon>Deinococcaceae</taxon>
        <taxon>Deinococcus</taxon>
    </lineage>
</organism>
<gene>
    <name evidence="2" type="ORF">BOO71_0014830</name>
</gene>
<dbReference type="Gene3D" id="1.10.3210.10">
    <property type="entry name" value="Hypothetical protein af1432"/>
    <property type="match status" value="1"/>
</dbReference>
<proteinExistence type="predicted"/>
<sequence>MRTRDGELLGAFMIFTFKPHIWQPEEAATFSLVSGTVAALAVRLAADDAARDARESALRAMGLALEARDRETSGHTDRVAALAMRMAQALGYCPAQTQALRWGSYLHDIGKIAIPDTVLLKPGSLDDAEWAVMRSHVCEGVRFAASLGFLPEAALEVVRDHHERWNGQGYPAGKAGSEISLSGRLFALCDVYDALTSQRPYKAAWTRRAALAEIEGQAGQHFDPELVRLFLQMLTPGDELPH</sequence>
<evidence type="ECO:0000313" key="2">
    <source>
        <dbReference type="EMBL" id="OLV15459.1"/>
    </source>
</evidence>
<reference evidence="2 3" key="1">
    <citation type="submission" date="2017-01" db="EMBL/GenBank/DDBJ databases">
        <title>Genome Analysis of Deinococcus marmoris KOPRI26562.</title>
        <authorList>
            <person name="Kim J.H."/>
            <person name="Oh H.-M."/>
        </authorList>
    </citation>
    <scope>NUCLEOTIDE SEQUENCE [LARGE SCALE GENOMIC DNA]</scope>
    <source>
        <strain evidence="2 3">KOPRI26562</strain>
    </source>
</reference>
<keyword evidence="3" id="KW-1185">Reference proteome</keyword>
<dbReference type="InterPro" id="IPR006675">
    <property type="entry name" value="HDIG_dom"/>
</dbReference>
<dbReference type="NCBIfam" id="TIGR00277">
    <property type="entry name" value="HDIG"/>
    <property type="match status" value="1"/>
</dbReference>
<dbReference type="InterPro" id="IPR003607">
    <property type="entry name" value="HD/PDEase_dom"/>
</dbReference>
<feature type="domain" description="HD-GYP" evidence="1">
    <location>
        <begin position="50"/>
        <end position="242"/>
    </location>
</feature>
<name>A0A1U7NRB2_9DEIO</name>
<protein>
    <submittedName>
        <fullName evidence="2">Response regulator</fullName>
    </submittedName>
</protein>
<dbReference type="PANTHER" id="PTHR45228">
    <property type="entry name" value="CYCLIC DI-GMP PHOSPHODIESTERASE TM_0186-RELATED"/>
    <property type="match status" value="1"/>
</dbReference>
<dbReference type="SUPFAM" id="SSF109604">
    <property type="entry name" value="HD-domain/PDEase-like"/>
    <property type="match status" value="1"/>
</dbReference>
<comment type="caution">
    <text evidence="2">The sequence shown here is derived from an EMBL/GenBank/DDBJ whole genome shotgun (WGS) entry which is preliminary data.</text>
</comment>
<dbReference type="InterPro" id="IPR037522">
    <property type="entry name" value="HD_GYP_dom"/>
</dbReference>
<accession>A0A1U7NRB2</accession>